<accession>A0A7J7HMS9</accession>
<dbReference type="AlphaFoldDB" id="A0A7J7HMS9"/>
<dbReference type="PANTHER" id="PTHR13052:SF0">
    <property type="entry name" value="DNA-BINDING PROTEIN-LIKE"/>
    <property type="match status" value="1"/>
</dbReference>
<comment type="caution">
    <text evidence="2">The sequence shown here is derived from an EMBL/GenBank/DDBJ whole genome shotgun (WGS) entry which is preliminary data.</text>
</comment>
<evidence type="ECO:0000259" key="1">
    <source>
        <dbReference type="Pfam" id="PF25793"/>
    </source>
</evidence>
<evidence type="ECO:0000313" key="3">
    <source>
        <dbReference type="Proteomes" id="UP000593564"/>
    </source>
</evidence>
<dbReference type="Pfam" id="PF02992">
    <property type="entry name" value="Transposase_21"/>
    <property type="match status" value="1"/>
</dbReference>
<name>A0A7J7HMS9_CAMSI</name>
<dbReference type="Proteomes" id="UP000593564">
    <property type="component" value="Unassembled WGS sequence"/>
</dbReference>
<gene>
    <name evidence="2" type="ORF">HYC85_006998</name>
</gene>
<proteinExistence type="predicted"/>
<dbReference type="EMBL" id="JACBKZ010000003">
    <property type="protein sequence ID" value="KAF5954142.1"/>
    <property type="molecule type" value="Genomic_DNA"/>
</dbReference>
<dbReference type="GO" id="GO:0031011">
    <property type="term" value="C:Ino80 complex"/>
    <property type="evidence" value="ECO:0007669"/>
    <property type="project" value="InterPro"/>
</dbReference>
<organism evidence="2 3">
    <name type="scientific">Camellia sinensis</name>
    <name type="common">Tea plant</name>
    <name type="synonym">Thea sinensis</name>
    <dbReference type="NCBI Taxonomy" id="4442"/>
    <lineage>
        <taxon>Eukaryota</taxon>
        <taxon>Viridiplantae</taxon>
        <taxon>Streptophyta</taxon>
        <taxon>Embryophyta</taxon>
        <taxon>Tracheophyta</taxon>
        <taxon>Spermatophyta</taxon>
        <taxon>Magnoliopsida</taxon>
        <taxon>eudicotyledons</taxon>
        <taxon>Gunneridae</taxon>
        <taxon>Pentapetalae</taxon>
        <taxon>asterids</taxon>
        <taxon>Ericales</taxon>
        <taxon>Theaceae</taxon>
        <taxon>Camellia</taxon>
    </lineage>
</organism>
<dbReference type="PANTHER" id="PTHR13052">
    <property type="entry name" value="NFRKB-RELATED"/>
    <property type="match status" value="1"/>
</dbReference>
<dbReference type="InterPro" id="IPR057748">
    <property type="entry name" value="NFRKB_WH_2"/>
</dbReference>
<reference evidence="2 3" key="2">
    <citation type="submission" date="2020-07" db="EMBL/GenBank/DDBJ databases">
        <title>Genome assembly of wild tea tree DASZ reveals pedigree and selection history of tea varieties.</title>
        <authorList>
            <person name="Zhang W."/>
        </authorList>
    </citation>
    <scope>NUCLEOTIDE SEQUENCE [LARGE SCALE GENOMIC DNA]</scope>
    <source>
        <strain evidence="3">cv. G240</strain>
        <tissue evidence="2">Leaf</tissue>
    </source>
</reference>
<evidence type="ECO:0000313" key="2">
    <source>
        <dbReference type="EMBL" id="KAF5954142.1"/>
    </source>
</evidence>
<feature type="domain" description="Nuclear factor related to kappa-B-binding protein second winged helix" evidence="1">
    <location>
        <begin position="494"/>
        <end position="632"/>
    </location>
</feature>
<sequence>MKWHKDKRVEEKNISRHPVDSEAWKDFDKKHEPFAKDPHNVRLGLGLNSFHKRQHYHLLRKHQNPMVTNLHHMRNAWLNCKRYYIEEKLQVLNIMKSQKSLMYENMELESDYSERDESGEGLWSKRLKDRKHGLKMGRHSIYGQSPNLDFPTRRSLMFLEQVKFGKKNPKRTLKLDGSRTSSAKELVGHFSSVHHGVEMKLGPYGSPLPAFARQNKAAGYDVEAAVRMRDHMRGYDDTEETMYEVDVSRDWNFSQISALDQAGVFKMGKKHEGLRGDKYTTDSFMGLFGFLKNDLHTYGSNRAMKKLSDIKVLTAKPSSARISYDYGKENSVQLNVPSLTVEEIINRVRSNPGDPCIIETQEPLQDLVRGVLKIFSSKTAPLGAKGWKPVAFYEKSTKSWSWIGPVSHSSSDHEAVEEVTSPETWGLPHRMLVKLVDSFAKWLKSGQVTLRQIGSLSAPPSSLMQFNLDEKERFKDLRAQKSLNTISPSFEEVRAYFRKEEVLRYSIPERAFSYTAADGRKSIIAPLRRCGMKPSSKPQDHFMLKRDRQSHVTILCLVRNAAARLPGSIGTRADVCTLIRNSQYIVEDVSKGQLNQVASGALDRLHYEHDPCVQFDGERKLWVYLHREREEEDFEDDATSSTKKWKGQKKKDQETVTVAYEEVGEQTGFQLSSDPNVDPSCMDEDKKIDLMYYDDKHNTEDNVGTSHVSEQGTMHQGHPMVWQESLGVNSMRKNTLLCVDIPFLAALKTWALLMVYSVMKVRRAKVQFLRQGESQISTSYPFWTKTILIKRF</sequence>
<keyword evidence="3" id="KW-1185">Reference proteome</keyword>
<dbReference type="InterPro" id="IPR004242">
    <property type="entry name" value="Transposase_21"/>
</dbReference>
<protein>
    <recommendedName>
        <fullName evidence="1">Nuclear factor related to kappa-B-binding protein second winged helix domain-containing protein</fullName>
    </recommendedName>
</protein>
<dbReference type="Pfam" id="PF25793">
    <property type="entry name" value="WHD_2nd_NFRKB"/>
    <property type="match status" value="1"/>
</dbReference>
<dbReference type="InterPro" id="IPR024867">
    <property type="entry name" value="NFRKB"/>
</dbReference>
<reference evidence="3" key="1">
    <citation type="journal article" date="2020" name="Nat. Commun.">
        <title>Genome assembly of wild tea tree DASZ reveals pedigree and selection history of tea varieties.</title>
        <authorList>
            <person name="Zhang W."/>
            <person name="Zhang Y."/>
            <person name="Qiu H."/>
            <person name="Guo Y."/>
            <person name="Wan H."/>
            <person name="Zhang X."/>
            <person name="Scossa F."/>
            <person name="Alseekh S."/>
            <person name="Zhang Q."/>
            <person name="Wang P."/>
            <person name="Xu L."/>
            <person name="Schmidt M.H."/>
            <person name="Jia X."/>
            <person name="Li D."/>
            <person name="Zhu A."/>
            <person name="Guo F."/>
            <person name="Chen W."/>
            <person name="Ni D."/>
            <person name="Usadel B."/>
            <person name="Fernie A.R."/>
            <person name="Wen W."/>
        </authorList>
    </citation>
    <scope>NUCLEOTIDE SEQUENCE [LARGE SCALE GENOMIC DNA]</scope>
    <source>
        <strain evidence="3">cv. G240</strain>
    </source>
</reference>